<comment type="caution">
    <text evidence="5">The sequence shown here is derived from an EMBL/GenBank/DDBJ whole genome shotgun (WGS) entry which is preliminary data.</text>
</comment>
<dbReference type="InterPro" id="IPR050194">
    <property type="entry name" value="Glycosyltransferase_grp1"/>
</dbReference>
<dbReference type="Pfam" id="PF13439">
    <property type="entry name" value="Glyco_transf_4"/>
    <property type="match status" value="1"/>
</dbReference>
<feature type="domain" description="Glycosyltransferase subfamily 4-like N-terminal" evidence="4">
    <location>
        <begin position="15"/>
        <end position="177"/>
    </location>
</feature>
<keyword evidence="1 5" id="KW-0328">Glycosyltransferase</keyword>
<evidence type="ECO:0000259" key="3">
    <source>
        <dbReference type="Pfam" id="PF00534"/>
    </source>
</evidence>
<organism evidence="5 6">
    <name type="scientific">Kineococcus endophyticus</name>
    <dbReference type="NCBI Taxonomy" id="1181883"/>
    <lineage>
        <taxon>Bacteria</taxon>
        <taxon>Bacillati</taxon>
        <taxon>Actinomycetota</taxon>
        <taxon>Actinomycetes</taxon>
        <taxon>Kineosporiales</taxon>
        <taxon>Kineosporiaceae</taxon>
        <taxon>Kineococcus</taxon>
    </lineage>
</organism>
<feature type="domain" description="Glycosyl transferase family 1" evidence="3">
    <location>
        <begin position="191"/>
        <end position="361"/>
    </location>
</feature>
<sequence>MSTLVVTNDFPPRTGGIESFVHAVVRRLPSQGGGPVVVHTARQRGDARTDAALAEAGVTVVRDPSPLLVPTPGIVRRVQRTAREHGADRVWFGAAAPLGLMAPALRAAGVGRTVATTHGHEVWWSSLPGSRTALRRIGEGNDVVTYLGDWCRSQVQRPLTPAARSRMRRLTPGVDTDVFRPDEGARRAVRRRYGLVERPVVVCVSRLVARKGQDVLVRALPALRRLVPDAALLVVGDGPHRTVVERLADRTGVREHVVFTGAVPWEQAPAFYAAGDVFCMPTRTRLGGLEPEALGICYLEAAACGLPVVAGDSGGAPDAVLDGVNGVVVDGRDEAAVAREVAGFLADPVRSQAFGAAGREWVSRRWSWEEQTRRLADLLAGTDVPADPAGPSR</sequence>
<dbReference type="EMBL" id="JBFNQN010000001">
    <property type="protein sequence ID" value="MEW9263445.1"/>
    <property type="molecule type" value="Genomic_DNA"/>
</dbReference>
<evidence type="ECO:0000256" key="2">
    <source>
        <dbReference type="ARBA" id="ARBA00022679"/>
    </source>
</evidence>
<dbReference type="RefSeq" id="WP_367636028.1">
    <property type="nucleotide sequence ID" value="NZ_JBFNQN010000001.1"/>
</dbReference>
<accession>A0ABV3P1F4</accession>
<dbReference type="Pfam" id="PF00534">
    <property type="entry name" value="Glycos_transf_1"/>
    <property type="match status" value="1"/>
</dbReference>
<evidence type="ECO:0000313" key="6">
    <source>
        <dbReference type="Proteomes" id="UP001555826"/>
    </source>
</evidence>
<dbReference type="Gene3D" id="3.40.50.2000">
    <property type="entry name" value="Glycogen Phosphorylase B"/>
    <property type="match status" value="2"/>
</dbReference>
<dbReference type="PANTHER" id="PTHR45947:SF3">
    <property type="entry name" value="SULFOQUINOVOSYL TRANSFERASE SQD2"/>
    <property type="match status" value="1"/>
</dbReference>
<gene>
    <name evidence="5" type="ORF">AB1207_01670</name>
</gene>
<protein>
    <submittedName>
        <fullName evidence="5">Glycosyltransferase family 4 protein</fullName>
        <ecNumber evidence="5">2.4.-.-</ecNumber>
    </submittedName>
</protein>
<evidence type="ECO:0000256" key="1">
    <source>
        <dbReference type="ARBA" id="ARBA00022676"/>
    </source>
</evidence>
<dbReference type="EC" id="2.4.-.-" evidence="5"/>
<keyword evidence="6" id="KW-1185">Reference proteome</keyword>
<dbReference type="SUPFAM" id="SSF53756">
    <property type="entry name" value="UDP-Glycosyltransferase/glycogen phosphorylase"/>
    <property type="match status" value="1"/>
</dbReference>
<dbReference type="CDD" id="cd03801">
    <property type="entry name" value="GT4_PimA-like"/>
    <property type="match status" value="1"/>
</dbReference>
<evidence type="ECO:0000259" key="4">
    <source>
        <dbReference type="Pfam" id="PF13439"/>
    </source>
</evidence>
<dbReference type="Proteomes" id="UP001555826">
    <property type="component" value="Unassembled WGS sequence"/>
</dbReference>
<keyword evidence="2 5" id="KW-0808">Transferase</keyword>
<dbReference type="InterPro" id="IPR028098">
    <property type="entry name" value="Glyco_trans_4-like_N"/>
</dbReference>
<dbReference type="InterPro" id="IPR001296">
    <property type="entry name" value="Glyco_trans_1"/>
</dbReference>
<reference evidence="5 6" key="1">
    <citation type="submission" date="2024-07" db="EMBL/GenBank/DDBJ databases">
        <authorList>
            <person name="Thanompreechachai J."/>
            <person name="Duangmal K."/>
        </authorList>
    </citation>
    <scope>NUCLEOTIDE SEQUENCE [LARGE SCALE GENOMIC DNA]</scope>
    <source>
        <strain evidence="5 6">KCTC 19886</strain>
    </source>
</reference>
<dbReference type="GO" id="GO:0016757">
    <property type="term" value="F:glycosyltransferase activity"/>
    <property type="evidence" value="ECO:0007669"/>
    <property type="project" value="UniProtKB-KW"/>
</dbReference>
<dbReference type="PANTHER" id="PTHR45947">
    <property type="entry name" value="SULFOQUINOVOSYL TRANSFERASE SQD2"/>
    <property type="match status" value="1"/>
</dbReference>
<name>A0ABV3P1F4_9ACTN</name>
<evidence type="ECO:0000313" key="5">
    <source>
        <dbReference type="EMBL" id="MEW9263445.1"/>
    </source>
</evidence>
<proteinExistence type="predicted"/>